<feature type="domain" description="Chalcone isomerase" evidence="1">
    <location>
        <begin position="21"/>
        <end position="185"/>
    </location>
</feature>
<name>A0ABQ3BV67_9FLAO</name>
<dbReference type="EMBL" id="BMWY01000005">
    <property type="protein sequence ID" value="GGZ57846.1"/>
    <property type="molecule type" value="Genomic_DNA"/>
</dbReference>
<evidence type="ECO:0000313" key="3">
    <source>
        <dbReference type="Proteomes" id="UP000615593"/>
    </source>
</evidence>
<organism evidence="2 3">
    <name type="scientific">Mesonia mobilis</name>
    <dbReference type="NCBI Taxonomy" id="369791"/>
    <lineage>
        <taxon>Bacteria</taxon>
        <taxon>Pseudomonadati</taxon>
        <taxon>Bacteroidota</taxon>
        <taxon>Flavobacteriia</taxon>
        <taxon>Flavobacteriales</taxon>
        <taxon>Flavobacteriaceae</taxon>
        <taxon>Mesonia</taxon>
    </lineage>
</organism>
<evidence type="ECO:0000313" key="2">
    <source>
        <dbReference type="EMBL" id="GGZ57846.1"/>
    </source>
</evidence>
<gene>
    <name evidence="2" type="ORF">GCM10008088_19210</name>
</gene>
<keyword evidence="2" id="KW-0413">Isomerase</keyword>
<keyword evidence="3" id="KW-1185">Reference proteome</keyword>
<reference evidence="3" key="1">
    <citation type="journal article" date="2019" name="Int. J. Syst. Evol. Microbiol.">
        <title>The Global Catalogue of Microorganisms (GCM) 10K type strain sequencing project: providing services to taxonomists for standard genome sequencing and annotation.</title>
        <authorList>
            <consortium name="The Broad Institute Genomics Platform"/>
            <consortium name="The Broad Institute Genome Sequencing Center for Infectious Disease"/>
            <person name="Wu L."/>
            <person name="Ma J."/>
        </authorList>
    </citation>
    <scope>NUCLEOTIDE SEQUENCE [LARGE SCALE GENOMIC DNA]</scope>
    <source>
        <strain evidence="3">KCTC 12708</strain>
    </source>
</reference>
<evidence type="ECO:0000259" key="1">
    <source>
        <dbReference type="Pfam" id="PF16036"/>
    </source>
</evidence>
<proteinExistence type="predicted"/>
<dbReference type="InterPro" id="IPR016087">
    <property type="entry name" value="Chalcone_isomerase"/>
</dbReference>
<protein>
    <submittedName>
        <fullName evidence="2">Chalcone isomerase</fullName>
    </submittedName>
</protein>
<comment type="caution">
    <text evidence="2">The sequence shown here is derived from an EMBL/GenBank/DDBJ whole genome shotgun (WGS) entry which is preliminary data.</text>
</comment>
<dbReference type="GO" id="GO:0016853">
    <property type="term" value="F:isomerase activity"/>
    <property type="evidence" value="ECO:0007669"/>
    <property type="project" value="UniProtKB-KW"/>
</dbReference>
<dbReference type="InterPro" id="IPR036298">
    <property type="entry name" value="Chalcone_isomerase_sf"/>
</dbReference>
<dbReference type="GeneID" id="94369586"/>
<dbReference type="Proteomes" id="UP000615593">
    <property type="component" value="Unassembled WGS sequence"/>
</dbReference>
<sequence length="187" mass="20374">MKKILGIVMIFCVVTASYAQKKVGGVTLPASETYGEYTVKLNGAGVREKLWIDLYAGGLYLTTSSKDADQVMNADEAMAVKLQIVSKLISSDKMIEAVEEGFENATNGNTSALDSRIKKFIGFFKEEISKGDVFDITYQPGKGVVAYKNGKEKGTIEGMDFKKALFGIWLSNDPADDDLKEAMLGLD</sequence>
<dbReference type="RefSeq" id="WP_027884472.1">
    <property type="nucleotide sequence ID" value="NZ_BMWY01000005.1"/>
</dbReference>
<dbReference type="SUPFAM" id="SSF54626">
    <property type="entry name" value="Chalcone isomerase"/>
    <property type="match status" value="1"/>
</dbReference>
<accession>A0ABQ3BV67</accession>
<dbReference type="Pfam" id="PF16036">
    <property type="entry name" value="Chalcone_3"/>
    <property type="match status" value="1"/>
</dbReference>
<dbReference type="Gene3D" id="3.50.70.10">
    <property type="match status" value="1"/>
</dbReference>
<dbReference type="InterPro" id="IPR016088">
    <property type="entry name" value="Chalcone_isomerase_3-sand"/>
</dbReference>